<feature type="region of interest" description="Disordered" evidence="2">
    <location>
        <begin position="259"/>
        <end position="278"/>
    </location>
</feature>
<feature type="compositionally biased region" description="Polar residues" evidence="2">
    <location>
        <begin position="267"/>
        <end position="278"/>
    </location>
</feature>
<keyword evidence="1" id="KW-0175">Coiled coil</keyword>
<dbReference type="InterPro" id="IPR014756">
    <property type="entry name" value="Ig_E-set"/>
</dbReference>
<dbReference type="SUPFAM" id="SSF81296">
    <property type="entry name" value="E set domains"/>
    <property type="match status" value="1"/>
</dbReference>
<dbReference type="Gene3D" id="2.60.40.10">
    <property type="entry name" value="Immunoglobulins"/>
    <property type="match status" value="1"/>
</dbReference>
<comment type="caution">
    <text evidence="4">The sequence shown here is derived from an EMBL/GenBank/DDBJ whole genome shotgun (WGS) entry which is preliminary data.</text>
</comment>
<dbReference type="Proteomes" id="UP000823775">
    <property type="component" value="Unassembled WGS sequence"/>
</dbReference>
<accession>A0ABS8TE51</accession>
<dbReference type="PANTHER" id="PTHR47434">
    <property type="entry name" value="PROTEIN PTST HOMOLOG 3, CHLOROPLASTIC"/>
    <property type="match status" value="1"/>
</dbReference>
<dbReference type="CDD" id="cd02859">
    <property type="entry name" value="E_set_AMPKbeta_like_N"/>
    <property type="match status" value="1"/>
</dbReference>
<dbReference type="Pfam" id="PF16561">
    <property type="entry name" value="AMPK1_CBM"/>
    <property type="match status" value="1"/>
</dbReference>
<evidence type="ECO:0000259" key="3">
    <source>
        <dbReference type="Pfam" id="PF16561"/>
    </source>
</evidence>
<feature type="coiled-coil region" evidence="1">
    <location>
        <begin position="304"/>
        <end position="370"/>
    </location>
</feature>
<evidence type="ECO:0000313" key="5">
    <source>
        <dbReference type="Proteomes" id="UP000823775"/>
    </source>
</evidence>
<sequence>MATLFHFPTPHTHSPYKLFFSTSPSLCIRENHHYLPVYRSKPAICASIKKPRASRKVKSNDDLCNDIREFLSSVGLPEDHVPTMKELSQHGRQDLANIVRRRGYKLVKELLLTSKQPTYECSGEDGLVEKSDDEPLDRKITDMVHDVSLPSEASAVDDYTNDANNDIILNSDEQISGDQEPLGYSSLEEKVANFIQNGELDSAEDSGFEIFQRGEQVEGSVEGQNVVEMESTTPKEHTDLVRNGDGSEIFNGDSMDQSTLHVEHPSRQSSPMRNDSLSTENLTMTEGRISADTEPRNMEIQAEINRLKFMLHQKELELTHLKQQIEEEKHLLSMLQIKAETEIREAQRLISEKDAELNAAEDSLSGLKEVEIQYRADGESVEVAGSFNGWHHKIKMDLQESSDPIGEDTQASSDIIDPVGMREPRLWKTVLWLYPGIYEIKFVVDDHWTTDPQRESVTRDPLLLPLLANRLKIRESSLAQIDKECLCQLLEFVT</sequence>
<protein>
    <recommendedName>
        <fullName evidence="3">AMP-activated protein kinase glycogen-binding domain-containing protein</fullName>
    </recommendedName>
</protein>
<proteinExistence type="predicted"/>
<evidence type="ECO:0000313" key="4">
    <source>
        <dbReference type="EMBL" id="MCD7468812.1"/>
    </source>
</evidence>
<evidence type="ECO:0000256" key="2">
    <source>
        <dbReference type="SAM" id="MobiDB-lite"/>
    </source>
</evidence>
<dbReference type="EMBL" id="JACEIK010001375">
    <property type="protein sequence ID" value="MCD7468812.1"/>
    <property type="molecule type" value="Genomic_DNA"/>
</dbReference>
<keyword evidence="5" id="KW-1185">Reference proteome</keyword>
<feature type="domain" description="AMP-activated protein kinase glycogen-binding" evidence="3">
    <location>
        <begin position="370"/>
        <end position="458"/>
    </location>
</feature>
<evidence type="ECO:0000256" key="1">
    <source>
        <dbReference type="SAM" id="Coils"/>
    </source>
</evidence>
<dbReference type="InterPro" id="IPR032640">
    <property type="entry name" value="AMPK1_CBM"/>
</dbReference>
<dbReference type="PANTHER" id="PTHR47434:SF2">
    <property type="entry name" value="PROTEIN PTST HOMOLOG 3, CHLOROPLASTIC"/>
    <property type="match status" value="1"/>
</dbReference>
<reference evidence="4 5" key="1">
    <citation type="journal article" date="2021" name="BMC Genomics">
        <title>Datura genome reveals duplications of psychoactive alkaloid biosynthetic genes and high mutation rate following tissue culture.</title>
        <authorList>
            <person name="Rajewski A."/>
            <person name="Carter-House D."/>
            <person name="Stajich J."/>
            <person name="Litt A."/>
        </authorList>
    </citation>
    <scope>NUCLEOTIDE SEQUENCE [LARGE SCALE GENOMIC DNA]</scope>
    <source>
        <strain evidence="4">AR-01</strain>
    </source>
</reference>
<gene>
    <name evidence="4" type="ORF">HAX54_007305</name>
</gene>
<name>A0ABS8TE51_DATST</name>
<organism evidence="4 5">
    <name type="scientific">Datura stramonium</name>
    <name type="common">Jimsonweed</name>
    <name type="synonym">Common thornapple</name>
    <dbReference type="NCBI Taxonomy" id="4076"/>
    <lineage>
        <taxon>Eukaryota</taxon>
        <taxon>Viridiplantae</taxon>
        <taxon>Streptophyta</taxon>
        <taxon>Embryophyta</taxon>
        <taxon>Tracheophyta</taxon>
        <taxon>Spermatophyta</taxon>
        <taxon>Magnoliopsida</taxon>
        <taxon>eudicotyledons</taxon>
        <taxon>Gunneridae</taxon>
        <taxon>Pentapetalae</taxon>
        <taxon>asterids</taxon>
        <taxon>lamiids</taxon>
        <taxon>Solanales</taxon>
        <taxon>Solanaceae</taxon>
        <taxon>Solanoideae</taxon>
        <taxon>Datureae</taxon>
        <taxon>Datura</taxon>
    </lineage>
</organism>
<dbReference type="InterPro" id="IPR013783">
    <property type="entry name" value="Ig-like_fold"/>
</dbReference>